<dbReference type="RefSeq" id="WP_253408049.1">
    <property type="nucleotide sequence ID" value="NZ_JAUMKJ010000044.1"/>
</dbReference>
<evidence type="ECO:0000313" key="1">
    <source>
        <dbReference type="EMBL" id="MDO3680665.1"/>
    </source>
</evidence>
<sequence length="147" mass="16906">MSDGTCVMRVHLVPLVDLETGQIVEIDRDDITKITSDKYGIVFTSHESGKRYRFPRNQDEIEEAWFQYGFRSTDSTNVVNVNRAKVYDEARGLLYFGDSEESDFAYVAAVHNDHVIALSIQRGIKVIPSGIRSRYNKVKERLTRRSE</sequence>
<gene>
    <name evidence="1" type="ORF">Q3C12_27000</name>
</gene>
<reference evidence="1" key="1">
    <citation type="submission" date="2023-07" db="EMBL/GenBank/DDBJ databases">
        <authorList>
            <person name="Aktuganov G."/>
            <person name="Boyko T."/>
            <person name="Delegan Y."/>
            <person name="Galimzianova N."/>
            <person name="Gilvanova E."/>
            <person name="Korobov V."/>
            <person name="Kuzmina L."/>
            <person name="Melentiev A."/>
            <person name="Milman P."/>
            <person name="Ryabova A."/>
            <person name="Stupak E."/>
            <person name="Yasakov T."/>
            <person name="Zharikova N."/>
            <person name="Zhurenko E."/>
        </authorList>
    </citation>
    <scope>NUCLEOTIDE SEQUENCE</scope>
    <source>
        <strain evidence="1">IB-739</strain>
    </source>
</reference>
<dbReference type="EMBL" id="JAUMKJ010000044">
    <property type="protein sequence ID" value="MDO3680665.1"/>
    <property type="molecule type" value="Genomic_DNA"/>
</dbReference>
<accession>A0ABT8VI51</accession>
<name>A0ABT8VI51_9BACL</name>
<dbReference type="Proteomes" id="UP001168883">
    <property type="component" value="Unassembled WGS sequence"/>
</dbReference>
<comment type="caution">
    <text evidence="1">The sequence shown here is derived from an EMBL/GenBank/DDBJ whole genome shotgun (WGS) entry which is preliminary data.</text>
</comment>
<evidence type="ECO:0000313" key="2">
    <source>
        <dbReference type="Proteomes" id="UP001168883"/>
    </source>
</evidence>
<keyword evidence="2" id="KW-1185">Reference proteome</keyword>
<proteinExistence type="predicted"/>
<protein>
    <submittedName>
        <fullName evidence="1">Uncharacterized protein</fullName>
    </submittedName>
</protein>
<organism evidence="1 2">
    <name type="scientific">Paenibacillus ehimensis</name>
    <dbReference type="NCBI Taxonomy" id="79264"/>
    <lineage>
        <taxon>Bacteria</taxon>
        <taxon>Bacillati</taxon>
        <taxon>Bacillota</taxon>
        <taxon>Bacilli</taxon>
        <taxon>Bacillales</taxon>
        <taxon>Paenibacillaceae</taxon>
        <taxon>Paenibacillus</taxon>
    </lineage>
</organism>